<evidence type="ECO:0000256" key="6">
    <source>
        <dbReference type="ARBA" id="ARBA00034075"/>
    </source>
</evidence>
<accession>A0A5M9M4V2</accession>
<dbReference type="InterPro" id="IPR051299">
    <property type="entry name" value="AB_hydrolase_lip/est"/>
</dbReference>
<dbReference type="PANTHER" id="PTHR46640:SF1">
    <property type="entry name" value="FUNGAL LIPASE-LIKE DOMAIN-CONTAINING PROTEIN-RELATED"/>
    <property type="match status" value="1"/>
</dbReference>
<keyword evidence="3" id="KW-0858">Xylan degradation</keyword>
<keyword evidence="5" id="KW-0378">Hydrolase</keyword>
<evidence type="ECO:0000256" key="5">
    <source>
        <dbReference type="ARBA" id="ARBA00022801"/>
    </source>
</evidence>
<dbReference type="InterPro" id="IPR005592">
    <property type="entry name" value="Mono/diacylglycerol_lipase_N"/>
</dbReference>
<dbReference type="EMBL" id="QUQM01000008">
    <property type="protein sequence ID" value="KAA8641798.1"/>
    <property type="molecule type" value="Genomic_DNA"/>
</dbReference>
<evidence type="ECO:0000256" key="8">
    <source>
        <dbReference type="ARBA" id="ARBA00041313"/>
    </source>
</evidence>
<dbReference type="Proteomes" id="UP000324241">
    <property type="component" value="Unassembled WGS sequence"/>
</dbReference>
<sequence>MFAFRWLTVLCAVTATAQPTKSAATILSSQLDEFSFWVQYAAAAYCHDNYAGTTGEKITCWADNCPAVEAAGATTQLQFSKYSSFCPPSIYEANENSATITDTAGFVAIDHQHQSFIVSFRGSYSVRSWLADISFPHIDPGLCDGCLAELGFWTSWAVVRQQVVSTLQALRAQNEGYRVVVVGHSLGAAIATLAAADLRTKGFDTTLYAYAAPRVANQELADFITKQGKNYRFTHTVDPVPKLPPLAMGYVHVSPEYWITTPDNTTVEPGEVQELAGTVNFQGNTGTGIPLLTQFSAHHWYFEQADAYESVSACASQRHFAAAVLSAPANRRLSPRIEYIKSTDPESSIGSTLRTLTSTSSQWLIIGNTSIFWPTSTNYFYGPTDGPEASAVSCNAAWAEYGERSHGLWSLGPTATTTSTGFYPTSEGACRTSTSLEEWSDTHTGPVTTLCDGHPRGLGPRETATGYYPGTGPCITSTKTYSNVESVYRLPSPSPTCSLHTTDCAGIWETYLRRSSEYDSAHPTRSSGDTASPIRPTHCPRDYPEADPCGSCHFLPGEATLFYWPVQTMAGDLCRQDGVTVPATPTAPPGPNTAVVDGRTMVSPSVYLSFTSIGAWSNRRAHAGHQCGGAYENAVISVHPTAVSSMRDHRNAKYPRIGTAYPFNFAEFMPQTLAPQHTQSVIPWPQYRGGSQCPLAEDRTCTMVRDDYLPWLQMPEAVLQIDANWTNCDRSWYIPPVTLVPLPTPSSLTKAVERTKEPKETGAGETGEEDEKQGPGVL</sequence>
<name>A0A5M9M4V2_9EURO</name>
<comment type="catalytic activity">
    <reaction evidence="6">
        <text>feruloyl-polysaccharide + H2O = ferulate + polysaccharide.</text>
        <dbReference type="EC" id="3.1.1.73"/>
    </reaction>
</comment>
<feature type="domain" description="Mono-/di-acylglycerol lipase N-terminal" evidence="12">
    <location>
        <begin position="12"/>
        <end position="75"/>
    </location>
</feature>
<dbReference type="GO" id="GO:0045493">
    <property type="term" value="P:xylan catabolic process"/>
    <property type="evidence" value="ECO:0007669"/>
    <property type="project" value="UniProtKB-KW"/>
</dbReference>
<dbReference type="Pfam" id="PF03893">
    <property type="entry name" value="Lipase3_N"/>
    <property type="match status" value="1"/>
</dbReference>
<keyword evidence="4 10" id="KW-0732">Signal</keyword>
<proteinExistence type="inferred from homology"/>
<reference evidence="13 14" key="1">
    <citation type="submission" date="2019-08" db="EMBL/GenBank/DDBJ databases">
        <title>The genome sequence of a newly discovered highly antifungal drug resistant Aspergillus species, Aspergillus tanneri NIH 1004.</title>
        <authorList>
            <person name="Mounaud S."/>
            <person name="Singh I."/>
            <person name="Joardar V."/>
            <person name="Pakala S."/>
            <person name="Pakala S."/>
            <person name="Venepally P."/>
            <person name="Chung J.K."/>
            <person name="Losada L."/>
            <person name="Nierman W.C."/>
        </authorList>
    </citation>
    <scope>NUCLEOTIDE SEQUENCE [LARGE SCALE GENOMIC DNA]</scope>
    <source>
        <strain evidence="13 14">NIH1004</strain>
    </source>
</reference>
<gene>
    <name evidence="13" type="ORF">ATNIH1004_010737</name>
</gene>
<dbReference type="AlphaFoldDB" id="A0A5M9M4V2"/>
<organism evidence="13 14">
    <name type="scientific">Aspergillus tanneri</name>
    <dbReference type="NCBI Taxonomy" id="1220188"/>
    <lineage>
        <taxon>Eukaryota</taxon>
        <taxon>Fungi</taxon>
        <taxon>Dikarya</taxon>
        <taxon>Ascomycota</taxon>
        <taxon>Pezizomycotina</taxon>
        <taxon>Eurotiomycetes</taxon>
        <taxon>Eurotiomycetidae</taxon>
        <taxon>Eurotiales</taxon>
        <taxon>Aspergillaceae</taxon>
        <taxon>Aspergillus</taxon>
        <taxon>Aspergillus subgen. Circumdati</taxon>
    </lineage>
</organism>
<evidence type="ECO:0000256" key="4">
    <source>
        <dbReference type="ARBA" id="ARBA00022729"/>
    </source>
</evidence>
<feature type="domain" description="Fungal lipase-type" evidence="11">
    <location>
        <begin position="117"/>
        <end position="246"/>
    </location>
</feature>
<keyword evidence="3" id="KW-0119">Carbohydrate metabolism</keyword>
<protein>
    <recommendedName>
        <fullName evidence="1">feruloyl esterase</fullName>
        <ecNumber evidence="1">3.1.1.73</ecNumber>
    </recommendedName>
    <alternativeName>
        <fullName evidence="8">Ferulic acid esterase A</fullName>
    </alternativeName>
</protein>
<keyword evidence="3" id="KW-0624">Polysaccharide degradation</keyword>
<dbReference type="Pfam" id="PF01764">
    <property type="entry name" value="Lipase_3"/>
    <property type="match status" value="1"/>
</dbReference>
<dbReference type="RefSeq" id="XP_033421160.1">
    <property type="nucleotide sequence ID" value="XM_033575305.1"/>
</dbReference>
<feature type="signal peptide" evidence="10">
    <location>
        <begin position="1"/>
        <end position="17"/>
    </location>
</feature>
<evidence type="ECO:0000256" key="1">
    <source>
        <dbReference type="ARBA" id="ARBA00013091"/>
    </source>
</evidence>
<evidence type="ECO:0000256" key="3">
    <source>
        <dbReference type="ARBA" id="ARBA00022651"/>
    </source>
</evidence>
<evidence type="ECO:0000259" key="11">
    <source>
        <dbReference type="Pfam" id="PF01764"/>
    </source>
</evidence>
<evidence type="ECO:0000259" key="12">
    <source>
        <dbReference type="Pfam" id="PF03893"/>
    </source>
</evidence>
<evidence type="ECO:0000313" key="13">
    <source>
        <dbReference type="EMBL" id="KAA8641798.1"/>
    </source>
</evidence>
<dbReference type="EC" id="3.1.1.73" evidence="1"/>
<dbReference type="PANTHER" id="PTHR46640">
    <property type="entry name" value="TRIACYLGLYCEROL LIPASE, PUTATIVE (AFU_ORTHOLOGUE AFUA_6G06510)-RELATED"/>
    <property type="match status" value="1"/>
</dbReference>
<comment type="similarity">
    <text evidence="7">Belongs to the AB hydrolase superfamily. FaeA family.</text>
</comment>
<dbReference type="SUPFAM" id="SSF53474">
    <property type="entry name" value="alpha/beta-Hydrolases"/>
    <property type="match status" value="1"/>
</dbReference>
<dbReference type="GO" id="GO:0016042">
    <property type="term" value="P:lipid catabolic process"/>
    <property type="evidence" value="ECO:0007669"/>
    <property type="project" value="InterPro"/>
</dbReference>
<dbReference type="CDD" id="cd00519">
    <property type="entry name" value="Lipase_3"/>
    <property type="match status" value="1"/>
</dbReference>
<feature type="compositionally biased region" description="Basic and acidic residues" evidence="9">
    <location>
        <begin position="751"/>
        <end position="762"/>
    </location>
</feature>
<feature type="chain" id="PRO_5024303861" description="feruloyl esterase" evidence="10">
    <location>
        <begin position="18"/>
        <end position="778"/>
    </location>
</feature>
<dbReference type="VEuPathDB" id="FungiDB:EYZ11_004972"/>
<evidence type="ECO:0000313" key="14">
    <source>
        <dbReference type="Proteomes" id="UP000324241"/>
    </source>
</evidence>
<dbReference type="InterPro" id="IPR029058">
    <property type="entry name" value="AB_hydrolase_fold"/>
</dbReference>
<dbReference type="OrthoDB" id="3944128at2759"/>
<feature type="region of interest" description="Disordered" evidence="9">
    <location>
        <begin position="744"/>
        <end position="778"/>
    </location>
</feature>
<evidence type="ECO:0000256" key="2">
    <source>
        <dbReference type="ARBA" id="ARBA00022487"/>
    </source>
</evidence>
<dbReference type="InterPro" id="IPR002921">
    <property type="entry name" value="Fungal_lipase-type"/>
</dbReference>
<evidence type="ECO:0000256" key="7">
    <source>
        <dbReference type="ARBA" id="ARBA00037991"/>
    </source>
</evidence>
<dbReference type="GO" id="GO:0030600">
    <property type="term" value="F:feruloyl esterase activity"/>
    <property type="evidence" value="ECO:0007669"/>
    <property type="project" value="UniProtKB-EC"/>
</dbReference>
<evidence type="ECO:0000256" key="10">
    <source>
        <dbReference type="SAM" id="SignalP"/>
    </source>
</evidence>
<keyword evidence="2" id="KW-0719">Serine esterase</keyword>
<evidence type="ECO:0000256" key="9">
    <source>
        <dbReference type="SAM" id="MobiDB-lite"/>
    </source>
</evidence>
<feature type="region of interest" description="Disordered" evidence="9">
    <location>
        <begin position="518"/>
        <end position="537"/>
    </location>
</feature>
<comment type="caution">
    <text evidence="13">The sequence shown here is derived from an EMBL/GenBank/DDBJ whole genome shotgun (WGS) entry which is preliminary data.</text>
</comment>
<dbReference type="Gene3D" id="3.40.50.1820">
    <property type="entry name" value="alpha/beta hydrolase"/>
    <property type="match status" value="1"/>
</dbReference>
<dbReference type="GeneID" id="54333438"/>